<organism evidence="1 2">
    <name type="scientific">Streblomastix strix</name>
    <dbReference type="NCBI Taxonomy" id="222440"/>
    <lineage>
        <taxon>Eukaryota</taxon>
        <taxon>Metamonada</taxon>
        <taxon>Preaxostyla</taxon>
        <taxon>Oxymonadida</taxon>
        <taxon>Streblomastigidae</taxon>
        <taxon>Streblomastix</taxon>
    </lineage>
</organism>
<dbReference type="Gene3D" id="1.10.472.10">
    <property type="entry name" value="Cyclin-like"/>
    <property type="match status" value="1"/>
</dbReference>
<protein>
    <recommendedName>
        <fullName evidence="3">Cyclin N-terminal domain-containing protein</fullName>
    </recommendedName>
</protein>
<dbReference type="Pfam" id="PF08613">
    <property type="entry name" value="Cyclin"/>
    <property type="match status" value="1"/>
</dbReference>
<comment type="caution">
    <text evidence="1">The sequence shown here is derived from an EMBL/GenBank/DDBJ whole genome shotgun (WGS) entry which is preliminary data.</text>
</comment>
<dbReference type="Proteomes" id="UP000324800">
    <property type="component" value="Unassembled WGS sequence"/>
</dbReference>
<accession>A0A5J4WIC4</accession>
<evidence type="ECO:0000313" key="2">
    <source>
        <dbReference type="Proteomes" id="UP000324800"/>
    </source>
</evidence>
<proteinExistence type="predicted"/>
<dbReference type="EMBL" id="SNRW01001907">
    <property type="protein sequence ID" value="KAA6394578.1"/>
    <property type="molecule type" value="Genomic_DNA"/>
</dbReference>
<dbReference type="CDD" id="cd20557">
    <property type="entry name" value="CYCLIN_ScPCL1-like"/>
    <property type="match status" value="1"/>
</dbReference>
<sequence length="177" mass="20425">MNNSNLYRVMNYVHKLETDKSSQICDSNQVPSRKQTKKISSFLSRMVAAGVEGSADIISTENVYVFLKFAIFHAQITLVEVISSISTLETLIRKCIEKNDPVITAGNLGTTLVCTFIITLKFLRDSYYNNQWWAHKFGMDLQSVNESEVVVLNVLDWQLWQSEDNYERICQRVLKRF</sequence>
<evidence type="ECO:0000313" key="1">
    <source>
        <dbReference type="EMBL" id="KAA6394578.1"/>
    </source>
</evidence>
<name>A0A5J4WIC4_9EUKA</name>
<gene>
    <name evidence="1" type="ORF">EZS28_009898</name>
</gene>
<reference evidence="1 2" key="1">
    <citation type="submission" date="2019-03" db="EMBL/GenBank/DDBJ databases">
        <title>Single cell metagenomics reveals metabolic interactions within the superorganism composed of flagellate Streblomastix strix and complex community of Bacteroidetes bacteria on its surface.</title>
        <authorList>
            <person name="Treitli S.C."/>
            <person name="Kolisko M."/>
            <person name="Husnik F."/>
            <person name="Keeling P."/>
            <person name="Hampl V."/>
        </authorList>
    </citation>
    <scope>NUCLEOTIDE SEQUENCE [LARGE SCALE GENOMIC DNA]</scope>
    <source>
        <strain evidence="1">ST1C</strain>
    </source>
</reference>
<evidence type="ECO:0008006" key="3">
    <source>
        <dbReference type="Google" id="ProtNLM"/>
    </source>
</evidence>
<dbReference type="InterPro" id="IPR013922">
    <property type="entry name" value="Cyclin_PHO80-like"/>
</dbReference>
<dbReference type="AlphaFoldDB" id="A0A5J4WIC4"/>
<dbReference type="GO" id="GO:0019901">
    <property type="term" value="F:protein kinase binding"/>
    <property type="evidence" value="ECO:0007669"/>
    <property type="project" value="InterPro"/>
</dbReference>